<dbReference type="RefSeq" id="XP_024664101.1">
    <property type="nucleotide sequence ID" value="XM_024808333.1"/>
</dbReference>
<name>A0A2T0FGP7_9ASCO</name>
<evidence type="ECO:0000313" key="3">
    <source>
        <dbReference type="EMBL" id="PRT54155.1"/>
    </source>
</evidence>
<protein>
    <recommendedName>
        <fullName evidence="2">Inhibitor I9 domain-containing protein</fullName>
    </recommendedName>
</protein>
<dbReference type="PANTHER" id="PTHR28288">
    <property type="entry name" value="PROTEASE B INHIBITOR 2"/>
    <property type="match status" value="1"/>
</dbReference>
<keyword evidence="4" id="KW-1185">Reference proteome</keyword>
<evidence type="ECO:0000256" key="1">
    <source>
        <dbReference type="ARBA" id="ARBA00038069"/>
    </source>
</evidence>
<dbReference type="GO" id="GO:0004866">
    <property type="term" value="F:endopeptidase inhibitor activity"/>
    <property type="evidence" value="ECO:0007669"/>
    <property type="project" value="TreeGrafter"/>
</dbReference>
<dbReference type="InterPro" id="IPR037045">
    <property type="entry name" value="S8pro/Inhibitor_I9_sf"/>
</dbReference>
<comment type="similarity">
    <text evidence="1">Belongs to the protease inhibitor I9 family.</text>
</comment>
<dbReference type="AlphaFoldDB" id="A0A2T0FGP7"/>
<feature type="domain" description="Inhibitor I9" evidence="2">
    <location>
        <begin position="6"/>
        <end position="72"/>
    </location>
</feature>
<reference evidence="3 4" key="1">
    <citation type="submission" date="2017-04" db="EMBL/GenBank/DDBJ databases">
        <title>Genome sequencing of [Candida] sorbophila.</title>
        <authorList>
            <person name="Ahn J.O."/>
        </authorList>
    </citation>
    <scope>NUCLEOTIDE SEQUENCE [LARGE SCALE GENOMIC DNA]</scope>
    <source>
        <strain evidence="3 4">DS02</strain>
    </source>
</reference>
<dbReference type="PANTHER" id="PTHR28288:SF2">
    <property type="entry name" value="PROTEASE B INHIBITOR 2"/>
    <property type="match status" value="1"/>
</dbReference>
<evidence type="ECO:0000259" key="2">
    <source>
        <dbReference type="Pfam" id="PF05922"/>
    </source>
</evidence>
<dbReference type="InterPro" id="IPR010259">
    <property type="entry name" value="S8pro/Inhibitor_I9"/>
</dbReference>
<dbReference type="GeneID" id="36515524"/>
<dbReference type="SUPFAM" id="SSF54897">
    <property type="entry name" value="Protease propeptides/inhibitors"/>
    <property type="match status" value="1"/>
</dbReference>
<dbReference type="GO" id="GO:0042144">
    <property type="term" value="P:vacuole fusion, non-autophagic"/>
    <property type="evidence" value="ECO:0007669"/>
    <property type="project" value="TreeGrafter"/>
</dbReference>
<proteinExistence type="inferred from homology"/>
<sequence>MSSSSYIVRLSDSATDSDLTETIKQFESKGGKVSQQYSLFRGFAGSLPEEHVSALEAMPHVSAVEKDQKVSIN</sequence>
<accession>A0A2T0FGP7</accession>
<dbReference type="EMBL" id="NDIQ01000001">
    <property type="protein sequence ID" value="PRT54155.1"/>
    <property type="molecule type" value="Genomic_DNA"/>
</dbReference>
<dbReference type="Gene3D" id="3.30.70.80">
    <property type="entry name" value="Peptidase S8 propeptide/proteinase inhibitor I9"/>
    <property type="match status" value="1"/>
</dbReference>
<dbReference type="OrthoDB" id="5518345at2759"/>
<comment type="caution">
    <text evidence="3">The sequence shown here is derived from an EMBL/GenBank/DDBJ whole genome shotgun (WGS) entry which is preliminary data.</text>
</comment>
<organism evidence="3 4">
    <name type="scientific">Wickerhamiella sorbophila</name>
    <dbReference type="NCBI Taxonomy" id="45607"/>
    <lineage>
        <taxon>Eukaryota</taxon>
        <taxon>Fungi</taxon>
        <taxon>Dikarya</taxon>
        <taxon>Ascomycota</taxon>
        <taxon>Saccharomycotina</taxon>
        <taxon>Dipodascomycetes</taxon>
        <taxon>Dipodascales</taxon>
        <taxon>Trichomonascaceae</taxon>
        <taxon>Wickerhamiella</taxon>
    </lineage>
</organism>
<dbReference type="Pfam" id="PF05922">
    <property type="entry name" value="Inhibitor_I9"/>
    <property type="match status" value="1"/>
</dbReference>
<dbReference type="Proteomes" id="UP000238350">
    <property type="component" value="Unassembled WGS sequence"/>
</dbReference>
<gene>
    <name evidence="3" type="ORF">B9G98_01775</name>
</gene>
<dbReference type="InterPro" id="IPR052471">
    <property type="entry name" value="PBI_I9"/>
</dbReference>
<evidence type="ECO:0000313" key="4">
    <source>
        <dbReference type="Proteomes" id="UP000238350"/>
    </source>
</evidence>